<feature type="domain" description="HTH cro/C1-type" evidence="1">
    <location>
        <begin position="11"/>
        <end position="67"/>
    </location>
</feature>
<dbReference type="SUPFAM" id="SSF47413">
    <property type="entry name" value="lambda repressor-like DNA-binding domains"/>
    <property type="match status" value="1"/>
</dbReference>
<name>A0A1G6U782_9PSEU</name>
<dbReference type="Pfam" id="PF13560">
    <property type="entry name" value="HTH_31"/>
    <property type="match status" value="1"/>
</dbReference>
<accession>A0A1G6U782</accession>
<proteinExistence type="predicted"/>
<dbReference type="Proteomes" id="UP000199501">
    <property type="component" value="Unassembled WGS sequence"/>
</dbReference>
<dbReference type="SMART" id="SM00530">
    <property type="entry name" value="HTH_XRE"/>
    <property type="match status" value="1"/>
</dbReference>
<dbReference type="Gene3D" id="1.10.260.40">
    <property type="entry name" value="lambda repressor-like DNA-binding domains"/>
    <property type="match status" value="1"/>
</dbReference>
<evidence type="ECO:0000259" key="1">
    <source>
        <dbReference type="PROSITE" id="PS50943"/>
    </source>
</evidence>
<dbReference type="EMBL" id="FMZZ01000010">
    <property type="protein sequence ID" value="SDD37151.1"/>
    <property type="molecule type" value="Genomic_DNA"/>
</dbReference>
<gene>
    <name evidence="2" type="ORF">SAMN05216174_110141</name>
</gene>
<evidence type="ECO:0000313" key="3">
    <source>
        <dbReference type="Proteomes" id="UP000199501"/>
    </source>
</evidence>
<organism evidence="2 3">
    <name type="scientific">Actinokineospora iranica</name>
    <dbReference type="NCBI Taxonomy" id="1271860"/>
    <lineage>
        <taxon>Bacteria</taxon>
        <taxon>Bacillati</taxon>
        <taxon>Actinomycetota</taxon>
        <taxon>Actinomycetes</taxon>
        <taxon>Pseudonocardiales</taxon>
        <taxon>Pseudonocardiaceae</taxon>
        <taxon>Actinokineospora</taxon>
    </lineage>
</organism>
<dbReference type="STRING" id="1271860.SAMN05216174_110141"/>
<dbReference type="InterPro" id="IPR001387">
    <property type="entry name" value="Cro/C1-type_HTH"/>
</dbReference>
<protein>
    <submittedName>
        <fullName evidence="2">Helix-turn-helix domain-containing protein</fullName>
    </submittedName>
</protein>
<sequence>MPGNKELGAVLRELRKSRGLTLGAVARHAGCAESLVSYVESGNRQLHPWLASRLDEVYRTGGAVAALLHSTSQATSGATPLSSDTVIVEQPADGVSMPLSRRELLIALGVGITGGLLRDQFEQALDAIPLTDDTLRRCEDSYSGFQTAARTLPPGHLIDGMIGNVAVLDGLRHRAGARERPRYSRMQARYAETLSWLSEEAGDPVNAMYWIDRASQWGQAADWHGMSAYGFVRRSMMAVSFSSDGSRAIDNAMTVMSLTDVSPRIRGLAAKQMAFGYALTGAASASDRSLDDAMRLLSEPLREDDAVLGQRSVVDDDLFAIFRATCDIYLGRGERVVPVLAPRVASLSASSARTATITRAKLARAYANAGQPEEAAHWSLAALDDIGRVGSLSARSELKRALPVLNNWHGREDVQMVMRRIKSRD</sequence>
<dbReference type="PROSITE" id="PS50943">
    <property type="entry name" value="HTH_CROC1"/>
    <property type="match status" value="1"/>
</dbReference>
<dbReference type="AlphaFoldDB" id="A0A1G6U782"/>
<dbReference type="GO" id="GO:0003677">
    <property type="term" value="F:DNA binding"/>
    <property type="evidence" value="ECO:0007669"/>
    <property type="project" value="InterPro"/>
</dbReference>
<keyword evidence="3" id="KW-1185">Reference proteome</keyword>
<dbReference type="CDD" id="cd00093">
    <property type="entry name" value="HTH_XRE"/>
    <property type="match status" value="1"/>
</dbReference>
<reference evidence="3" key="1">
    <citation type="submission" date="2016-10" db="EMBL/GenBank/DDBJ databases">
        <authorList>
            <person name="Varghese N."/>
            <person name="Submissions S."/>
        </authorList>
    </citation>
    <scope>NUCLEOTIDE SEQUENCE [LARGE SCALE GENOMIC DNA]</scope>
    <source>
        <strain evidence="3">IBRC-M 10403</strain>
    </source>
</reference>
<evidence type="ECO:0000313" key="2">
    <source>
        <dbReference type="EMBL" id="SDD37151.1"/>
    </source>
</evidence>
<dbReference type="RefSeq" id="WP_175482951.1">
    <property type="nucleotide sequence ID" value="NZ_FMZZ01000010.1"/>
</dbReference>
<dbReference type="InterPro" id="IPR010982">
    <property type="entry name" value="Lambda_DNA-bd_dom_sf"/>
</dbReference>